<organism evidence="16 17">
    <name type="scientific">Robbsia andropogonis</name>
    <dbReference type="NCBI Taxonomy" id="28092"/>
    <lineage>
        <taxon>Bacteria</taxon>
        <taxon>Pseudomonadati</taxon>
        <taxon>Pseudomonadota</taxon>
        <taxon>Betaproteobacteria</taxon>
        <taxon>Burkholderiales</taxon>
        <taxon>Burkholderiaceae</taxon>
        <taxon>Robbsia</taxon>
    </lineage>
</organism>
<dbReference type="PATRIC" id="fig|28092.6.peg.1450"/>
<keyword evidence="4" id="KW-1134">Transmembrane beta strand</keyword>
<dbReference type="OrthoDB" id="9775455at2"/>
<dbReference type="PANTHER" id="PTHR30332">
    <property type="entry name" value="PROBABLE GENERAL SECRETION PATHWAY PROTEIN D"/>
    <property type="match status" value="1"/>
</dbReference>
<dbReference type="InterPro" id="IPR013356">
    <property type="entry name" value="T2SS_GspD"/>
</dbReference>
<evidence type="ECO:0000256" key="6">
    <source>
        <dbReference type="ARBA" id="ARBA00022729"/>
    </source>
</evidence>
<dbReference type="InterPro" id="IPR049371">
    <property type="entry name" value="GspD-like_N0"/>
</dbReference>
<keyword evidence="5" id="KW-0812">Transmembrane</keyword>
<keyword evidence="3 10" id="KW-0813">Transport</keyword>
<dbReference type="InterPro" id="IPR001775">
    <property type="entry name" value="GspD/PilQ"/>
</dbReference>
<evidence type="ECO:0000256" key="12">
    <source>
        <dbReference type="SAM" id="SignalP"/>
    </source>
</evidence>
<dbReference type="RefSeq" id="WP_046152414.1">
    <property type="nucleotide sequence ID" value="NZ_CADFGU010000008.1"/>
</dbReference>
<gene>
    <name evidence="16" type="ORF">WM40_06110</name>
</gene>
<dbReference type="Pfam" id="PF03958">
    <property type="entry name" value="Secretin_N"/>
    <property type="match status" value="3"/>
</dbReference>
<evidence type="ECO:0008006" key="18">
    <source>
        <dbReference type="Google" id="ProtNLM"/>
    </source>
</evidence>
<evidence type="ECO:0000259" key="14">
    <source>
        <dbReference type="Pfam" id="PF03958"/>
    </source>
</evidence>
<dbReference type="GO" id="GO:0009279">
    <property type="term" value="C:cell outer membrane"/>
    <property type="evidence" value="ECO:0007669"/>
    <property type="project" value="UniProtKB-SubCell"/>
</dbReference>
<evidence type="ECO:0000256" key="5">
    <source>
        <dbReference type="ARBA" id="ARBA00022692"/>
    </source>
</evidence>
<evidence type="ECO:0000256" key="10">
    <source>
        <dbReference type="RuleBase" id="RU004004"/>
    </source>
</evidence>
<feature type="compositionally biased region" description="Low complexity" evidence="11">
    <location>
        <begin position="323"/>
        <end position="352"/>
    </location>
</feature>
<feature type="compositionally biased region" description="Low complexity" evidence="11">
    <location>
        <begin position="369"/>
        <end position="383"/>
    </location>
</feature>
<feature type="domain" description="NolW-like" evidence="14">
    <location>
        <begin position="273"/>
        <end position="419"/>
    </location>
</feature>
<feature type="compositionally biased region" description="Polar residues" evidence="11">
    <location>
        <begin position="762"/>
        <end position="778"/>
    </location>
</feature>
<feature type="region of interest" description="Disordered" evidence="11">
    <location>
        <begin position="759"/>
        <end position="847"/>
    </location>
</feature>
<feature type="domain" description="NolW-like" evidence="14">
    <location>
        <begin position="133"/>
        <end position="191"/>
    </location>
</feature>
<evidence type="ECO:0000256" key="7">
    <source>
        <dbReference type="ARBA" id="ARBA00022927"/>
    </source>
</evidence>
<dbReference type="EMBL" id="LAQU01000004">
    <property type="protein sequence ID" value="KKB64460.1"/>
    <property type="molecule type" value="Genomic_DNA"/>
</dbReference>
<evidence type="ECO:0000313" key="16">
    <source>
        <dbReference type="EMBL" id="KKB64460.1"/>
    </source>
</evidence>
<dbReference type="InterPro" id="IPR050810">
    <property type="entry name" value="Bact_Secretion_Sys_Channel"/>
</dbReference>
<dbReference type="Gene3D" id="3.30.1370.120">
    <property type="match status" value="3"/>
</dbReference>
<comment type="subcellular location">
    <subcellularLocation>
        <location evidence="1 10">Cell outer membrane</location>
    </subcellularLocation>
</comment>
<protein>
    <recommendedName>
        <fullName evidence="18">General secretion pathway protein GspD</fullName>
    </recommendedName>
</protein>
<accession>A0A0F5K3C7</accession>
<evidence type="ECO:0000259" key="15">
    <source>
        <dbReference type="Pfam" id="PF21305"/>
    </source>
</evidence>
<dbReference type="Proteomes" id="UP000033618">
    <property type="component" value="Unassembled WGS sequence"/>
</dbReference>
<comment type="caution">
    <text evidence="16">The sequence shown here is derived from an EMBL/GenBank/DDBJ whole genome shotgun (WGS) entry which is preliminary data.</text>
</comment>
<feature type="compositionally biased region" description="Gly residues" evidence="11">
    <location>
        <begin position="311"/>
        <end position="322"/>
    </location>
</feature>
<dbReference type="InterPro" id="IPR004846">
    <property type="entry name" value="T2SS/T3SS_dom"/>
</dbReference>
<keyword evidence="8" id="KW-0472">Membrane</keyword>
<dbReference type="Pfam" id="PF00263">
    <property type="entry name" value="Secretin"/>
    <property type="match status" value="1"/>
</dbReference>
<proteinExistence type="inferred from homology"/>
<sequence>MTTHSWTTLPARRVVLAASLLSALVVAPHARADVTLNFANADIDQIARAIGAATNQTIVVDPRVKGQLSLQSDRPVSNEQALKTLQAALRMQGFALLEDHGILKVVPEADAKLQGVPTFIGNQTQARGDTVVTQVFQLHNASANNLLPVIRPLVSPNNTVAAYPNTNSIIVTDYADNVRRIGSIIAGIDSAEGTNIDVIPLANANAQDVAAEASKLLDPGAIGATDATLKVNVSVDSRTNSVILRASNAARMRMAHALVQKLDSPTREPGNIHVVPLTNADATTLAKTLRGMMGQSSDSKGATAGNSLFGNSGGQSGSGGGLANNNGSLPPLPSGTSNSSSFGSTSGSSGNSSGMGGLGGNNGTGNGNNGNNSDDSADQSGSGMIVADASTNSLIITAPEPVYRNLRNVIAQLDQRRAQIYIESMIIEVSSTKTGQFGVQWLFGGSGNNSVFSIGNDSSNSATSIANVSSTVAGLSSGTTSLSSITSNSVYGIGIMHNFGSLLGVGGLLQAVQGDSDVNVLSTPNLMTMDNQEARILVGSNIGVLSGTIANTSSTSTSSTAAYNTYNRMDIGTMLNVRPQINQGGTIKLQIYQEDSSLASASGDTNPTINKRSLQTTVLADNGQIVVLGGLIGDKVTQSNSRVPWLSAIPVIGALFRNESKSRTKTNLLLFLRPVIVRDESTMRDISMNRYDYMRALSANYTPNNWVMKEKTNPVPAPIAPNTEAPIGRAVINPDGTPGNQINGLTDLRDRERAVGAPMVSPNVSQQPPYVSDNSVPSRGQIDPPAPMPPAYVTPNGVVATPVPSTTRPVNGAELRQHSPLTYPKAQVPGTPAYVPSDSTSSGAAAP</sequence>
<evidence type="ECO:0000256" key="4">
    <source>
        <dbReference type="ARBA" id="ARBA00022452"/>
    </source>
</evidence>
<dbReference type="NCBIfam" id="TIGR02517">
    <property type="entry name" value="type_II_gspD"/>
    <property type="match status" value="1"/>
</dbReference>
<feature type="signal peptide" evidence="12">
    <location>
        <begin position="1"/>
        <end position="32"/>
    </location>
</feature>
<feature type="compositionally biased region" description="Gly residues" evidence="11">
    <location>
        <begin position="353"/>
        <end position="368"/>
    </location>
</feature>
<name>A0A0F5K3C7_9BURK</name>
<dbReference type="GO" id="GO:0015627">
    <property type="term" value="C:type II protein secretion system complex"/>
    <property type="evidence" value="ECO:0007669"/>
    <property type="project" value="InterPro"/>
</dbReference>
<feature type="chain" id="PRO_5002490896" description="General secretion pathway protein GspD" evidence="12">
    <location>
        <begin position="33"/>
        <end position="847"/>
    </location>
</feature>
<dbReference type="PRINTS" id="PR00811">
    <property type="entry name" value="BCTERIALGSPD"/>
</dbReference>
<evidence type="ECO:0000256" key="2">
    <source>
        <dbReference type="ARBA" id="ARBA00006980"/>
    </source>
</evidence>
<keyword evidence="6 12" id="KW-0732">Signal</keyword>
<dbReference type="STRING" id="28092.WM40_06110"/>
<evidence type="ECO:0000259" key="13">
    <source>
        <dbReference type="Pfam" id="PF00263"/>
    </source>
</evidence>
<evidence type="ECO:0000256" key="3">
    <source>
        <dbReference type="ARBA" id="ARBA00022448"/>
    </source>
</evidence>
<feature type="domain" description="GspD-like N0" evidence="15">
    <location>
        <begin position="36"/>
        <end position="105"/>
    </location>
</feature>
<comment type="similarity">
    <text evidence="2">Belongs to the bacterial secretin family. GSP D subfamily.</text>
</comment>
<dbReference type="AlphaFoldDB" id="A0A0F5K3C7"/>
<evidence type="ECO:0000313" key="17">
    <source>
        <dbReference type="Proteomes" id="UP000033618"/>
    </source>
</evidence>
<evidence type="ECO:0000256" key="9">
    <source>
        <dbReference type="ARBA" id="ARBA00023237"/>
    </source>
</evidence>
<dbReference type="InterPro" id="IPR038591">
    <property type="entry name" value="NolW-like_sf"/>
</dbReference>
<evidence type="ECO:0000256" key="1">
    <source>
        <dbReference type="ARBA" id="ARBA00004442"/>
    </source>
</evidence>
<reference evidence="16 17" key="1">
    <citation type="submission" date="2015-03" db="EMBL/GenBank/DDBJ databases">
        <title>Draft Genome Sequence of Burkholderia andropogonis type strain ICMP2807, isolated from Sorghum bicolor.</title>
        <authorList>
            <person name="Lopes-Santos L."/>
            <person name="Castro D.B."/>
            <person name="Ottoboni L.M."/>
            <person name="Park D."/>
            <person name="Weirc B.S."/>
            <person name="Destefano S.A."/>
        </authorList>
    </citation>
    <scope>NUCLEOTIDE SEQUENCE [LARGE SCALE GENOMIC DNA]</scope>
    <source>
        <strain evidence="16 17">ICMP2807</strain>
    </source>
</reference>
<keyword evidence="9" id="KW-0998">Cell outer membrane</keyword>
<dbReference type="PANTHER" id="PTHR30332:SF24">
    <property type="entry name" value="SECRETIN GSPD-RELATED"/>
    <property type="match status" value="1"/>
</dbReference>
<feature type="region of interest" description="Disordered" evidence="11">
    <location>
        <begin position="292"/>
        <end position="383"/>
    </location>
</feature>
<feature type="domain" description="NolW-like" evidence="14">
    <location>
        <begin position="197"/>
        <end position="267"/>
    </location>
</feature>
<keyword evidence="7" id="KW-0653">Protein transport</keyword>
<evidence type="ECO:0000256" key="11">
    <source>
        <dbReference type="SAM" id="MobiDB-lite"/>
    </source>
</evidence>
<evidence type="ECO:0000256" key="8">
    <source>
        <dbReference type="ARBA" id="ARBA00023136"/>
    </source>
</evidence>
<keyword evidence="17" id="KW-1185">Reference proteome</keyword>
<dbReference type="Pfam" id="PF21305">
    <property type="entry name" value="type_II_gspD_N0"/>
    <property type="match status" value="1"/>
</dbReference>
<feature type="compositionally biased region" description="Polar residues" evidence="11">
    <location>
        <begin position="837"/>
        <end position="847"/>
    </location>
</feature>
<feature type="domain" description="Type II/III secretion system secretin-like" evidence="13">
    <location>
        <begin position="511"/>
        <end position="678"/>
    </location>
</feature>
<dbReference type="InterPro" id="IPR005644">
    <property type="entry name" value="NolW-like"/>
</dbReference>
<dbReference type="GO" id="GO:0015628">
    <property type="term" value="P:protein secretion by the type II secretion system"/>
    <property type="evidence" value="ECO:0007669"/>
    <property type="project" value="InterPro"/>
</dbReference>